<comment type="similarity">
    <text evidence="1">Belongs to the glycosyltransferase group 1 family. Glycosyltransferase 4 subfamily.</text>
</comment>
<evidence type="ECO:0000259" key="8">
    <source>
        <dbReference type="Pfam" id="PF12038"/>
    </source>
</evidence>
<evidence type="ECO:0000256" key="2">
    <source>
        <dbReference type="ARBA" id="ARBA00022676"/>
    </source>
</evidence>
<keyword evidence="10" id="KW-1185">Reference proteome</keyword>
<evidence type="ECO:0000256" key="7">
    <source>
        <dbReference type="SAM" id="MobiDB-lite"/>
    </source>
</evidence>
<evidence type="ECO:0000256" key="1">
    <source>
        <dbReference type="ARBA" id="ARBA00009481"/>
    </source>
</evidence>
<evidence type="ECO:0000256" key="3">
    <source>
        <dbReference type="ARBA" id="ARBA00022679"/>
    </source>
</evidence>
<dbReference type="EC" id="2.4.1.110" evidence="4"/>
<reference evidence="9 10" key="1">
    <citation type="submission" date="2017-03" db="EMBL/GenBank/DDBJ databases">
        <title>Genome Survey of Euroglyphus maynei.</title>
        <authorList>
            <person name="Arlian L.G."/>
            <person name="Morgan M.S."/>
            <person name="Rider S.D."/>
        </authorList>
    </citation>
    <scope>NUCLEOTIDE SEQUENCE [LARGE SCALE GENOMIC DNA]</scope>
    <source>
        <strain evidence="9">Arlian Lab</strain>
        <tissue evidence="9">Whole body</tissue>
    </source>
</reference>
<evidence type="ECO:0000313" key="9">
    <source>
        <dbReference type="EMBL" id="OTF79414.1"/>
    </source>
</evidence>
<dbReference type="InterPro" id="IPR022701">
    <property type="entry name" value="QTMAN_N"/>
</dbReference>
<feature type="compositionally biased region" description="Low complexity" evidence="7">
    <location>
        <begin position="53"/>
        <end position="74"/>
    </location>
</feature>
<dbReference type="OrthoDB" id="10032790at2759"/>
<organism evidence="9 10">
    <name type="scientific">Euroglyphus maynei</name>
    <name type="common">Mayne's house dust mite</name>
    <dbReference type="NCBI Taxonomy" id="6958"/>
    <lineage>
        <taxon>Eukaryota</taxon>
        <taxon>Metazoa</taxon>
        <taxon>Ecdysozoa</taxon>
        <taxon>Arthropoda</taxon>
        <taxon>Chelicerata</taxon>
        <taxon>Arachnida</taxon>
        <taxon>Acari</taxon>
        <taxon>Acariformes</taxon>
        <taxon>Sarcoptiformes</taxon>
        <taxon>Astigmata</taxon>
        <taxon>Psoroptidia</taxon>
        <taxon>Analgoidea</taxon>
        <taxon>Pyroglyphidae</taxon>
        <taxon>Pyroglyphinae</taxon>
        <taxon>Euroglyphus</taxon>
    </lineage>
</organism>
<dbReference type="GO" id="GO:0016438">
    <property type="term" value="F:tRNA-queuosine(34) beta-mannosyltransferase activity"/>
    <property type="evidence" value="ECO:0007669"/>
    <property type="project" value="UniProtKB-EC"/>
</dbReference>
<dbReference type="PANTHER" id="PTHR13615:SF3">
    <property type="entry name" value="GLYCOSYLTRANSFERASE-LIKE DOMAIN-CONTAINING PROTEIN 1"/>
    <property type="match status" value="1"/>
</dbReference>
<comment type="caution">
    <text evidence="9">The sequence shown here is derived from an EMBL/GenBank/DDBJ whole genome shotgun (WGS) entry which is preliminary data.</text>
</comment>
<comment type="catalytic activity">
    <reaction evidence="6">
        <text>queuosine(34) in tRNA(Asp) + GDP-alpha-D-mannose = O-4''-alpha-D-mannosylqueuosine(34) in tRNA(Asp) + GDP + H(+)</text>
        <dbReference type="Rhea" id="RHEA:12885"/>
        <dbReference type="Rhea" id="RHEA-COMP:18572"/>
        <dbReference type="Rhea" id="RHEA-COMP:18581"/>
        <dbReference type="ChEBI" id="CHEBI:15378"/>
        <dbReference type="ChEBI" id="CHEBI:57527"/>
        <dbReference type="ChEBI" id="CHEBI:58189"/>
        <dbReference type="ChEBI" id="CHEBI:194431"/>
        <dbReference type="ChEBI" id="CHEBI:194442"/>
        <dbReference type="EC" id="2.4.1.110"/>
    </reaction>
    <physiologicalReaction direction="left-to-right" evidence="6">
        <dbReference type="Rhea" id="RHEA:12886"/>
    </physiologicalReaction>
</comment>
<dbReference type="Pfam" id="PF12038">
    <property type="entry name" value="QTMAN_N"/>
    <property type="match status" value="1"/>
</dbReference>
<evidence type="ECO:0000256" key="6">
    <source>
        <dbReference type="ARBA" id="ARBA00048439"/>
    </source>
</evidence>
<proteinExistence type="inferred from homology"/>
<gene>
    <name evidence="9" type="ORF">BLA29_002559</name>
</gene>
<protein>
    <recommendedName>
        <fullName evidence="5">tRNA-queuosine alpha-mannosyltransferase</fullName>
        <ecNumber evidence="4">2.4.1.110</ecNumber>
    </recommendedName>
</protein>
<dbReference type="AlphaFoldDB" id="A0A1Y3BH85"/>
<evidence type="ECO:0000256" key="4">
    <source>
        <dbReference type="ARBA" id="ARBA00044517"/>
    </source>
</evidence>
<evidence type="ECO:0000313" key="10">
    <source>
        <dbReference type="Proteomes" id="UP000194236"/>
    </source>
</evidence>
<dbReference type="PANTHER" id="PTHR13615">
    <property type="entry name" value="GLYCOSYLTRANSFERASE-LIKE 1"/>
    <property type="match status" value="1"/>
</dbReference>
<evidence type="ECO:0000256" key="5">
    <source>
        <dbReference type="ARBA" id="ARBA00044539"/>
    </source>
</evidence>
<sequence length="473" mass="55374">MTNKKQQPLSLINERRILIIEPFYGGSHKRFIETLLPLSVDYDSVLAHTLPRNNNNNNNDQINNKKQQQQQQSNHSTSKANLSMNKTSKLPLGSTSSSSKWPRFKFTLVEMTGKKWHWRSRTSALYLSRIITNNADQHFDVLFTSSILNLAELIALRPDIGRIAFKIIYFHENQLAYPIQHHKERDFQYGYNQILSSLVADKIVFNSKYNRSSFIGNIRTFLKMMPDYRPPDIDQMIASIEQKSHILYYPIRFNNIPLMHAQRREKKILHIIWPHRWEHDKNPETFFNILYRLKERQIPFKLSVLGENYSEIFVEAKTHLAEQIVHWGYVESKQDYYEVLASGNCCISTALHEFFGISMLASYCGCYPLCPSRLVYPEIFPAQYIYESDEELLSRLEEFGRQPDKIPLPLDIAYDVFDWIYCQDEYRLLFTKTNTLKDCGSSDRLSTPQYSPTQPALISTLTSKLKSSVMNHK</sequence>
<dbReference type="SUPFAM" id="SSF53756">
    <property type="entry name" value="UDP-Glycosyltransferase/glycogen phosphorylase"/>
    <property type="match status" value="1"/>
</dbReference>
<accession>A0A1Y3BH85</accession>
<dbReference type="InterPro" id="IPR051862">
    <property type="entry name" value="GT-like_domain_containing_1"/>
</dbReference>
<feature type="compositionally biased region" description="Low complexity" evidence="7">
    <location>
        <begin position="86"/>
        <end position="98"/>
    </location>
</feature>
<keyword evidence="2" id="KW-0328">Glycosyltransferase</keyword>
<feature type="domain" description="tRNA-queuosine alpha-mannosyltransferase N-terminal" evidence="8">
    <location>
        <begin position="105"/>
        <end position="251"/>
    </location>
</feature>
<dbReference type="Gene3D" id="3.40.50.2000">
    <property type="entry name" value="Glycogen Phosphorylase B"/>
    <property type="match status" value="1"/>
</dbReference>
<dbReference type="EMBL" id="MUJZ01023215">
    <property type="protein sequence ID" value="OTF79414.1"/>
    <property type="molecule type" value="Genomic_DNA"/>
</dbReference>
<name>A0A1Y3BH85_EURMA</name>
<keyword evidence="3" id="KW-0808">Transferase</keyword>
<feature type="compositionally biased region" description="Polar residues" evidence="7">
    <location>
        <begin position="75"/>
        <end position="85"/>
    </location>
</feature>
<dbReference type="Proteomes" id="UP000194236">
    <property type="component" value="Unassembled WGS sequence"/>
</dbReference>
<feature type="region of interest" description="Disordered" evidence="7">
    <location>
        <begin position="49"/>
        <end position="98"/>
    </location>
</feature>